<dbReference type="PANTHER" id="PTHR35699:SF1">
    <property type="entry name" value="F2J10.10 PROTEIN"/>
    <property type="match status" value="1"/>
</dbReference>
<name>A0AAW1S217_9CHLO</name>
<protein>
    <submittedName>
        <fullName evidence="3">Uncharacterized protein</fullName>
    </submittedName>
</protein>
<evidence type="ECO:0000256" key="1">
    <source>
        <dbReference type="SAM" id="MobiDB-lite"/>
    </source>
</evidence>
<keyword evidence="4" id="KW-1185">Reference proteome</keyword>
<feature type="region of interest" description="Disordered" evidence="1">
    <location>
        <begin position="42"/>
        <end position="120"/>
    </location>
</feature>
<organism evidence="3 4">
    <name type="scientific">Apatococcus lobatus</name>
    <dbReference type="NCBI Taxonomy" id="904363"/>
    <lineage>
        <taxon>Eukaryota</taxon>
        <taxon>Viridiplantae</taxon>
        <taxon>Chlorophyta</taxon>
        <taxon>core chlorophytes</taxon>
        <taxon>Trebouxiophyceae</taxon>
        <taxon>Chlorellales</taxon>
        <taxon>Chlorellaceae</taxon>
        <taxon>Apatococcus</taxon>
    </lineage>
</organism>
<gene>
    <name evidence="3" type="ORF">WJX74_003360</name>
</gene>
<dbReference type="AlphaFoldDB" id="A0AAW1S217"/>
<reference evidence="3 4" key="1">
    <citation type="journal article" date="2024" name="Nat. Commun.">
        <title>Phylogenomics reveals the evolutionary origins of lichenization in chlorophyte algae.</title>
        <authorList>
            <person name="Puginier C."/>
            <person name="Libourel C."/>
            <person name="Otte J."/>
            <person name="Skaloud P."/>
            <person name="Haon M."/>
            <person name="Grisel S."/>
            <person name="Petersen M."/>
            <person name="Berrin J.G."/>
            <person name="Delaux P.M."/>
            <person name="Dal Grande F."/>
            <person name="Keller J."/>
        </authorList>
    </citation>
    <scope>NUCLEOTIDE SEQUENCE [LARGE SCALE GENOMIC DNA]</scope>
    <source>
        <strain evidence="3 4">SAG 2145</strain>
    </source>
</reference>
<dbReference type="Proteomes" id="UP001438707">
    <property type="component" value="Unassembled WGS sequence"/>
</dbReference>
<evidence type="ECO:0000313" key="3">
    <source>
        <dbReference type="EMBL" id="KAK9840102.1"/>
    </source>
</evidence>
<proteinExistence type="predicted"/>
<sequence>MHCLGVFNGPVGLSCRCLSKPSPHLQSKQVFRRPLRQTCVRPRAAEEDKHREQSDESTESLFMKELRRRGMQNSDGSNKQSADRGSRGPSTSTSAPDRPPTMRGRGRPVDSPPPSQLDISRQLNSEGLEGLPARASLLLRLGGTFFLGFLPVILVVALIFGGIYLFEGSRFIHGGRQSSMPEFINPDILLAEPGAERRVPYN</sequence>
<comment type="caution">
    <text evidence="3">The sequence shown here is derived from an EMBL/GenBank/DDBJ whole genome shotgun (WGS) entry which is preliminary data.</text>
</comment>
<feature type="compositionally biased region" description="Polar residues" evidence="1">
    <location>
        <begin position="71"/>
        <end position="80"/>
    </location>
</feature>
<keyword evidence="2" id="KW-0472">Membrane</keyword>
<keyword evidence="2" id="KW-0812">Transmembrane</keyword>
<feature type="transmembrane region" description="Helical" evidence="2">
    <location>
        <begin position="145"/>
        <end position="166"/>
    </location>
</feature>
<evidence type="ECO:0000313" key="4">
    <source>
        <dbReference type="Proteomes" id="UP001438707"/>
    </source>
</evidence>
<feature type="compositionally biased region" description="Basic and acidic residues" evidence="1">
    <location>
        <begin position="43"/>
        <end position="54"/>
    </location>
</feature>
<accession>A0AAW1S217</accession>
<keyword evidence="2" id="KW-1133">Transmembrane helix</keyword>
<dbReference type="PANTHER" id="PTHR35699">
    <property type="entry name" value="F2J10.10 PROTEIN"/>
    <property type="match status" value="1"/>
</dbReference>
<dbReference type="EMBL" id="JALJOS010000004">
    <property type="protein sequence ID" value="KAK9840102.1"/>
    <property type="molecule type" value="Genomic_DNA"/>
</dbReference>
<evidence type="ECO:0000256" key="2">
    <source>
        <dbReference type="SAM" id="Phobius"/>
    </source>
</evidence>